<name>A0ABS0V4D6_9PSED</name>
<reference evidence="1 2" key="1">
    <citation type="submission" date="2020-12" db="EMBL/GenBank/DDBJ databases">
        <title>Comparative genomic insights into the epidemiology and virulence of plant pathogenic Pseudomonads from Turkey.</title>
        <authorList>
            <person name="Dillon M."/>
            <person name="Ruiz-Bedoya T."/>
            <person name="Bendalovic-Torma C."/>
            <person name="Guttman K.M."/>
            <person name="Kwak H."/>
            <person name="Middleton M.A."/>
            <person name="Wang P.W."/>
            <person name="Horuz S."/>
            <person name="Aysan Y."/>
            <person name="Guttman D.S."/>
        </authorList>
    </citation>
    <scope>NUCLEOTIDE SEQUENCE [LARGE SCALE GENOMIC DNA]</scope>
    <source>
        <strain evidence="1 2">Marul_2_1</strain>
    </source>
</reference>
<protein>
    <submittedName>
        <fullName evidence="1">Helix-turn-helix domain-containing protein</fullName>
    </submittedName>
</protein>
<dbReference type="EMBL" id="JAEILM010000072">
    <property type="protein sequence ID" value="MBI6635156.1"/>
    <property type="molecule type" value="Genomic_DNA"/>
</dbReference>
<sequence>MTAHSRSGIYKAIAAGELQSFKTGKRRMILVRELEIWINRVARENAR</sequence>
<accession>A0ABS0V4D6</accession>
<evidence type="ECO:0000313" key="1">
    <source>
        <dbReference type="EMBL" id="MBI6635156.1"/>
    </source>
</evidence>
<comment type="caution">
    <text evidence="1">The sequence shown here is derived from an EMBL/GenBank/DDBJ whole genome shotgun (WGS) entry which is preliminary data.</text>
</comment>
<evidence type="ECO:0000313" key="2">
    <source>
        <dbReference type="Proteomes" id="UP000607562"/>
    </source>
</evidence>
<gene>
    <name evidence="1" type="ORF">YA0871_21070</name>
</gene>
<dbReference type="Proteomes" id="UP000607562">
    <property type="component" value="Unassembled WGS sequence"/>
</dbReference>
<proteinExistence type="predicted"/>
<organism evidence="1 2">
    <name type="scientific">Pseudomonas paralactis</name>
    <dbReference type="NCBI Taxonomy" id="1615673"/>
    <lineage>
        <taxon>Bacteria</taxon>
        <taxon>Pseudomonadati</taxon>
        <taxon>Pseudomonadota</taxon>
        <taxon>Gammaproteobacteria</taxon>
        <taxon>Pseudomonadales</taxon>
        <taxon>Pseudomonadaceae</taxon>
        <taxon>Pseudomonas</taxon>
    </lineage>
</organism>
<keyword evidence="2" id="KW-1185">Reference proteome</keyword>